<feature type="region of interest" description="Disordered" evidence="1">
    <location>
        <begin position="196"/>
        <end position="268"/>
    </location>
</feature>
<dbReference type="Proteomes" id="UP000283269">
    <property type="component" value="Unassembled WGS sequence"/>
</dbReference>
<evidence type="ECO:0000256" key="1">
    <source>
        <dbReference type="SAM" id="MobiDB-lite"/>
    </source>
</evidence>
<keyword evidence="3" id="KW-1185">Reference proteome</keyword>
<dbReference type="AlphaFoldDB" id="A0A409WME6"/>
<accession>A0A409WME6</accession>
<evidence type="ECO:0000313" key="2">
    <source>
        <dbReference type="EMBL" id="PPQ79753.1"/>
    </source>
</evidence>
<sequence length="419" mass="46431">MQELLAIVPEVRKQIKELIQTKRLTSSGSAFNMITASAEASGTLKHHNQGQTLPDRNDGLVVAKHVEDLHATEVLLEGRITVEALMDDGCQIVALQRNLWERLGLPIRSDHQMQMVSANATTSQTVGLLHNLKITIGGYEFYLQVQVVDDAPYEMLLGRTLLTLTQASIQHFSNGDSHITLIDPNTCTVITVPTRTRKAKETATNSVLTGIDESAGGQGDPNRERKEPSVSGTLRQGEDDRLQAVLDTEDEDEEGDNGWEDDANHQEPMNSIECGLADDLFKEGSIGDEGIYDDMPGMQTVSDTEDEGDGGDDEEEDDYDYWEPIQALEPVVACAGISEPGDEGLDERLLFLLTELHHDHLRDLSYTEYEELKSFIQTMAVRLLRNHGNITKAKVKHLKIELDRLILAKSVAQAFGRLC</sequence>
<dbReference type="EMBL" id="NHYD01003365">
    <property type="protein sequence ID" value="PPQ79753.1"/>
    <property type="molecule type" value="Genomic_DNA"/>
</dbReference>
<dbReference type="CDD" id="cd00303">
    <property type="entry name" value="retropepsin_like"/>
    <property type="match status" value="1"/>
</dbReference>
<dbReference type="InParanoid" id="A0A409WME6"/>
<evidence type="ECO:0008006" key="4">
    <source>
        <dbReference type="Google" id="ProtNLM"/>
    </source>
</evidence>
<reference evidence="2 3" key="1">
    <citation type="journal article" date="2018" name="Evol. Lett.">
        <title>Horizontal gene cluster transfer increased hallucinogenic mushroom diversity.</title>
        <authorList>
            <person name="Reynolds H.T."/>
            <person name="Vijayakumar V."/>
            <person name="Gluck-Thaler E."/>
            <person name="Korotkin H.B."/>
            <person name="Matheny P.B."/>
            <person name="Slot J.C."/>
        </authorList>
    </citation>
    <scope>NUCLEOTIDE SEQUENCE [LARGE SCALE GENOMIC DNA]</scope>
    <source>
        <strain evidence="2 3">2631</strain>
    </source>
</reference>
<feature type="region of interest" description="Disordered" evidence="1">
    <location>
        <begin position="291"/>
        <end position="316"/>
    </location>
</feature>
<dbReference type="SUPFAM" id="SSF50630">
    <property type="entry name" value="Acid proteases"/>
    <property type="match status" value="1"/>
</dbReference>
<name>A0A409WME6_PSICY</name>
<protein>
    <recommendedName>
        <fullName evidence="4">Aspartic peptidase DDI1-type domain-containing protein</fullName>
    </recommendedName>
</protein>
<comment type="caution">
    <text evidence="2">The sequence shown here is derived from an EMBL/GenBank/DDBJ whole genome shotgun (WGS) entry which is preliminary data.</text>
</comment>
<dbReference type="InterPro" id="IPR021109">
    <property type="entry name" value="Peptidase_aspartic_dom_sf"/>
</dbReference>
<feature type="compositionally biased region" description="Acidic residues" evidence="1">
    <location>
        <begin position="247"/>
        <end position="261"/>
    </location>
</feature>
<dbReference type="Pfam" id="PF13975">
    <property type="entry name" value="gag-asp_proteas"/>
    <property type="match status" value="1"/>
</dbReference>
<feature type="compositionally biased region" description="Acidic residues" evidence="1">
    <location>
        <begin position="303"/>
        <end position="316"/>
    </location>
</feature>
<dbReference type="OrthoDB" id="5596707at2759"/>
<organism evidence="2 3">
    <name type="scientific">Psilocybe cyanescens</name>
    <dbReference type="NCBI Taxonomy" id="93625"/>
    <lineage>
        <taxon>Eukaryota</taxon>
        <taxon>Fungi</taxon>
        <taxon>Dikarya</taxon>
        <taxon>Basidiomycota</taxon>
        <taxon>Agaricomycotina</taxon>
        <taxon>Agaricomycetes</taxon>
        <taxon>Agaricomycetidae</taxon>
        <taxon>Agaricales</taxon>
        <taxon>Agaricineae</taxon>
        <taxon>Strophariaceae</taxon>
        <taxon>Psilocybe</taxon>
    </lineage>
</organism>
<gene>
    <name evidence="2" type="ORF">CVT25_003315</name>
</gene>
<proteinExistence type="predicted"/>
<evidence type="ECO:0000313" key="3">
    <source>
        <dbReference type="Proteomes" id="UP000283269"/>
    </source>
</evidence>
<dbReference type="Gene3D" id="2.40.70.10">
    <property type="entry name" value="Acid Proteases"/>
    <property type="match status" value="1"/>
</dbReference>
<dbReference type="STRING" id="93625.A0A409WME6"/>